<protein>
    <submittedName>
        <fullName evidence="1">Uncharacterized protein</fullName>
    </submittedName>
</protein>
<keyword evidence="2" id="KW-1185">Reference proteome</keyword>
<dbReference type="GeneID" id="36319853"/>
<reference evidence="1 2" key="1">
    <citation type="journal article" date="2015" name="Environ. Microbiol.">
        <title>Genome analyses suggest the presence of polyploidy and recent human-driven expansions in eight global populations of the honeybee pathogen Nosema ceranae.</title>
        <authorList>
            <person name="Pelin A."/>
            <person name="Selman M."/>
            <person name="Aris-Brosou S."/>
            <person name="Farinelli L."/>
            <person name="Corradi N."/>
        </authorList>
    </citation>
    <scope>NUCLEOTIDE SEQUENCE [LARGE SCALE GENOMIC DNA]</scope>
    <source>
        <strain evidence="1 2">PA08 1199</strain>
    </source>
</reference>
<accession>A0A0F9YRK6</accession>
<evidence type="ECO:0000313" key="1">
    <source>
        <dbReference type="EMBL" id="KKO75192.1"/>
    </source>
</evidence>
<dbReference type="Proteomes" id="UP000034350">
    <property type="component" value="Unassembled WGS sequence"/>
</dbReference>
<dbReference type="VEuPathDB" id="MicrosporidiaDB:AAJ76_280001814"/>
<dbReference type="AlphaFoldDB" id="A0A0F9YRK6"/>
<gene>
    <name evidence="1" type="ORF">AAJ76_280001814</name>
</gene>
<comment type="caution">
    <text evidence="1">The sequence shown here is derived from an EMBL/GenBank/DDBJ whole genome shotgun (WGS) entry which is preliminary data.</text>
</comment>
<evidence type="ECO:0000313" key="2">
    <source>
        <dbReference type="Proteomes" id="UP000034350"/>
    </source>
</evidence>
<name>A0A0F9YRK6_9MICR</name>
<dbReference type="RefSeq" id="XP_024330934.1">
    <property type="nucleotide sequence ID" value="XM_024474924.1"/>
</dbReference>
<organism evidence="1 2">
    <name type="scientific">Vairimorpha ceranae</name>
    <dbReference type="NCBI Taxonomy" id="40302"/>
    <lineage>
        <taxon>Eukaryota</taxon>
        <taxon>Fungi</taxon>
        <taxon>Fungi incertae sedis</taxon>
        <taxon>Microsporidia</taxon>
        <taxon>Nosematidae</taxon>
        <taxon>Vairimorpha</taxon>
    </lineage>
</organism>
<proteinExistence type="predicted"/>
<sequence length="115" mass="13926">MHSKRTRNKKNESFFKRSRSYQQDFLFILMANILSIKNYFYKSKLSSAESERFNILMQWFRKRFNTKSIEEQLGIFEIIRKDVINGDISLLIVINFVNDYLLNIKASLYKNKFLH</sequence>
<dbReference type="EMBL" id="JPQZ01000028">
    <property type="protein sequence ID" value="KKO75192.1"/>
    <property type="molecule type" value="Genomic_DNA"/>
</dbReference>